<dbReference type="Pfam" id="PF01042">
    <property type="entry name" value="Ribonuc_L-PSP"/>
    <property type="match status" value="1"/>
</dbReference>
<dbReference type="InterPro" id="IPR035959">
    <property type="entry name" value="RutC-like_sf"/>
</dbReference>
<evidence type="ECO:0000313" key="2">
    <source>
        <dbReference type="Proteomes" id="UP000249056"/>
    </source>
</evidence>
<name>A0A395IHX7_9HELO</name>
<dbReference type="Gene3D" id="3.30.1330.40">
    <property type="entry name" value="RutC-like"/>
    <property type="match status" value="1"/>
</dbReference>
<dbReference type="GO" id="GO:0005739">
    <property type="term" value="C:mitochondrion"/>
    <property type="evidence" value="ECO:0007669"/>
    <property type="project" value="TreeGrafter"/>
</dbReference>
<dbReference type="CDD" id="cd00448">
    <property type="entry name" value="YjgF_YER057c_UK114_family"/>
    <property type="match status" value="1"/>
</dbReference>
<proteinExistence type="predicted"/>
<accession>A0A395IHX7</accession>
<reference evidence="1 2" key="1">
    <citation type="submission" date="2018-06" db="EMBL/GenBank/DDBJ databases">
        <title>Genome Sequence of the Brown Rot Fungal Pathogen Monilinia fructigena.</title>
        <authorList>
            <person name="Landi L."/>
            <person name="De Miccolis Angelini R.M."/>
            <person name="Pollastro S."/>
            <person name="Abate D."/>
            <person name="Faretra F."/>
            <person name="Romanazzi G."/>
        </authorList>
    </citation>
    <scope>NUCLEOTIDE SEQUENCE [LARGE SCALE GENOMIC DNA]</scope>
    <source>
        <strain evidence="1 2">Mfrg269</strain>
    </source>
</reference>
<dbReference type="GO" id="GO:0019239">
    <property type="term" value="F:deaminase activity"/>
    <property type="evidence" value="ECO:0007669"/>
    <property type="project" value="TreeGrafter"/>
</dbReference>
<dbReference type="Proteomes" id="UP000249056">
    <property type="component" value="Unassembled WGS sequence"/>
</dbReference>
<dbReference type="PANTHER" id="PTHR11803:SF42">
    <property type="entry name" value="MMF1"/>
    <property type="match status" value="1"/>
</dbReference>
<evidence type="ECO:0000313" key="1">
    <source>
        <dbReference type="EMBL" id="RAL59947.1"/>
    </source>
</evidence>
<dbReference type="SUPFAM" id="SSF55298">
    <property type="entry name" value="YjgF-like"/>
    <property type="match status" value="1"/>
</dbReference>
<keyword evidence="2" id="KW-1185">Reference proteome</keyword>
<organism evidence="1 2">
    <name type="scientific">Monilinia fructigena</name>
    <dbReference type="NCBI Taxonomy" id="38457"/>
    <lineage>
        <taxon>Eukaryota</taxon>
        <taxon>Fungi</taxon>
        <taxon>Dikarya</taxon>
        <taxon>Ascomycota</taxon>
        <taxon>Pezizomycotina</taxon>
        <taxon>Leotiomycetes</taxon>
        <taxon>Helotiales</taxon>
        <taxon>Sclerotiniaceae</taxon>
        <taxon>Monilinia</taxon>
    </lineage>
</organism>
<gene>
    <name evidence="1" type="ORF">DID88_000573</name>
</gene>
<dbReference type="OrthoDB" id="309640at2759"/>
<comment type="caution">
    <text evidence="1">The sequence shown here is derived from an EMBL/GenBank/DDBJ whole genome shotgun (WGS) entry which is preliminary data.</text>
</comment>
<dbReference type="GO" id="GO:0005829">
    <property type="term" value="C:cytosol"/>
    <property type="evidence" value="ECO:0007669"/>
    <property type="project" value="TreeGrafter"/>
</dbReference>
<dbReference type="InterPro" id="IPR006175">
    <property type="entry name" value="YjgF/YER057c/UK114"/>
</dbReference>
<dbReference type="PANTHER" id="PTHR11803">
    <property type="entry name" value="2-IMINOBUTANOATE/2-IMINOPROPANOATE DEAMINASE RIDA"/>
    <property type="match status" value="1"/>
</dbReference>
<dbReference type="AlphaFoldDB" id="A0A395IHX7"/>
<dbReference type="EMBL" id="QKRW01000046">
    <property type="protein sequence ID" value="RAL59947.1"/>
    <property type="molecule type" value="Genomic_DNA"/>
</dbReference>
<sequence>MVYCSGSIGMDVTTKKLVEGGVADRTRQSLLNLQAILEAAGSSIDNVVKVNVFLTKMEDFAAMNKVYAEFFHKDPKPVRTCVAYVDSDDERTPGQADESVLFQTLGRNLRSKTLVGKQILSQTLSQDRRNKAQHALATMRSAGDQLMSIRLLSSLASSPVTNTVPASAASQQVAENHDLPWVPEVEAADGPTARNQVPIKRQKWFRGIQSRPTTLDNIEKFMPIQYEYPPHPEEDRSNEWFQNAYAVLFERILVFSKDYFGLQELQQGFHEPWVLDMPDEFLRILEVKVFASNLWGNTKEGEEFLHGLDRALLASEGYSRQQLRSKSIRTLLGGASLTPNFHVDCLMLTAQVMLLFAPLFNYLTLLPAPSRTDIPLPTALHQSLHNIISSAAYLSICIRISPTIIHLSHLAPGTPYSPEEHTSIMQASWTLSKTLVQGNWTREHALLETQRAEAEGYKFGYEHAKRLDSKAGRLAIQRLGTAQSRLDMHRPPWYTHRG</sequence>
<protein>
    <submittedName>
        <fullName evidence="1">Uncharacterized protein</fullName>
    </submittedName>
</protein>